<proteinExistence type="predicted"/>
<protein>
    <submittedName>
        <fullName evidence="2">Uncharacterized protein</fullName>
    </submittedName>
</protein>
<evidence type="ECO:0000313" key="3">
    <source>
        <dbReference type="Proteomes" id="UP001603857"/>
    </source>
</evidence>
<organism evidence="2 3">
    <name type="scientific">Flemingia macrophylla</name>
    <dbReference type="NCBI Taxonomy" id="520843"/>
    <lineage>
        <taxon>Eukaryota</taxon>
        <taxon>Viridiplantae</taxon>
        <taxon>Streptophyta</taxon>
        <taxon>Embryophyta</taxon>
        <taxon>Tracheophyta</taxon>
        <taxon>Spermatophyta</taxon>
        <taxon>Magnoliopsida</taxon>
        <taxon>eudicotyledons</taxon>
        <taxon>Gunneridae</taxon>
        <taxon>Pentapetalae</taxon>
        <taxon>rosids</taxon>
        <taxon>fabids</taxon>
        <taxon>Fabales</taxon>
        <taxon>Fabaceae</taxon>
        <taxon>Papilionoideae</taxon>
        <taxon>50 kb inversion clade</taxon>
        <taxon>NPAAA clade</taxon>
        <taxon>indigoferoid/millettioid clade</taxon>
        <taxon>Phaseoleae</taxon>
        <taxon>Flemingia</taxon>
    </lineage>
</organism>
<sequence>MHDLVGGTLLLQIIANHSKDCAIAKNSQASFDDSTPSCVDHQYRVSSFSSKVNRFEIRPFVITGAFEPTILGCTTLTTHHIYDLRQESYPKIGKNISLNNDKAIFSQLSDRLRIEGLLEIYLHEANIYVRHALLGGKKNHSLDTHTSILGKTLNLSKESLWFKLCGLKGTCRSKMMWKGFYNPRSSISEGLIYSSMLRLTTFTFPPRIFGQMDFEQLIESRLVREQLRQFMETFSLRPTSQPPPTHDQDASKSNANELDDDHDVNV</sequence>
<reference evidence="2 3" key="1">
    <citation type="submission" date="2024-08" db="EMBL/GenBank/DDBJ databases">
        <title>Insights into the chromosomal genome structure of Flemingia macrophylla.</title>
        <authorList>
            <person name="Ding Y."/>
            <person name="Zhao Y."/>
            <person name="Bi W."/>
            <person name="Wu M."/>
            <person name="Zhao G."/>
            <person name="Gong Y."/>
            <person name="Li W."/>
            <person name="Zhang P."/>
        </authorList>
    </citation>
    <scope>NUCLEOTIDE SEQUENCE [LARGE SCALE GENOMIC DNA]</scope>
    <source>
        <strain evidence="2">DYQJB</strain>
        <tissue evidence="2">Leaf</tissue>
    </source>
</reference>
<feature type="compositionally biased region" description="Acidic residues" evidence="1">
    <location>
        <begin position="257"/>
        <end position="266"/>
    </location>
</feature>
<comment type="caution">
    <text evidence="2">The sequence shown here is derived from an EMBL/GenBank/DDBJ whole genome shotgun (WGS) entry which is preliminary data.</text>
</comment>
<accession>A0ABD1LG94</accession>
<dbReference type="EMBL" id="JBGMDY010000009">
    <property type="protein sequence ID" value="KAL2322537.1"/>
    <property type="molecule type" value="Genomic_DNA"/>
</dbReference>
<evidence type="ECO:0000313" key="2">
    <source>
        <dbReference type="EMBL" id="KAL2322537.1"/>
    </source>
</evidence>
<name>A0ABD1LG94_9FABA</name>
<feature type="region of interest" description="Disordered" evidence="1">
    <location>
        <begin position="234"/>
        <end position="266"/>
    </location>
</feature>
<dbReference type="AlphaFoldDB" id="A0ABD1LG94"/>
<dbReference type="Proteomes" id="UP001603857">
    <property type="component" value="Unassembled WGS sequence"/>
</dbReference>
<evidence type="ECO:0000256" key="1">
    <source>
        <dbReference type="SAM" id="MobiDB-lite"/>
    </source>
</evidence>
<keyword evidence="3" id="KW-1185">Reference proteome</keyword>
<gene>
    <name evidence="2" type="ORF">Fmac_026916</name>
</gene>